<feature type="chain" id="PRO_5045044967" evidence="1">
    <location>
        <begin position="23"/>
        <end position="139"/>
    </location>
</feature>
<dbReference type="SUPFAM" id="SSF56235">
    <property type="entry name" value="N-terminal nucleophile aminohydrolases (Ntn hydrolases)"/>
    <property type="match status" value="1"/>
</dbReference>
<dbReference type="PANTHER" id="PTHR11686">
    <property type="entry name" value="GAMMA GLUTAMYL TRANSPEPTIDASE"/>
    <property type="match status" value="1"/>
</dbReference>
<keyword evidence="1" id="KW-0732">Signal</keyword>
<dbReference type="PRINTS" id="PR01210">
    <property type="entry name" value="GGTRANSPTASE"/>
</dbReference>
<dbReference type="InterPro" id="IPR000101">
    <property type="entry name" value="GGT_peptidase"/>
</dbReference>
<organism evidence="2 3">
    <name type="scientific">Basidiobolus ranarum</name>
    <dbReference type="NCBI Taxonomy" id="34480"/>
    <lineage>
        <taxon>Eukaryota</taxon>
        <taxon>Fungi</taxon>
        <taxon>Fungi incertae sedis</taxon>
        <taxon>Zoopagomycota</taxon>
        <taxon>Entomophthoromycotina</taxon>
        <taxon>Basidiobolomycetes</taxon>
        <taxon>Basidiobolales</taxon>
        <taxon>Basidiobolaceae</taxon>
        <taxon>Basidiobolus</taxon>
    </lineage>
</organism>
<protein>
    <submittedName>
        <fullName evidence="2">Gamma-glutamyltranspeptidase 1</fullName>
    </submittedName>
</protein>
<comment type="caution">
    <text evidence="2">The sequence shown here is derived from an EMBL/GenBank/DDBJ whole genome shotgun (WGS) entry which is preliminary data.</text>
</comment>
<reference evidence="2 3" key="1">
    <citation type="submission" date="2023-04" db="EMBL/GenBank/DDBJ databases">
        <title>Genome of Basidiobolus ranarum AG-B5.</title>
        <authorList>
            <person name="Stajich J.E."/>
            <person name="Carter-House D."/>
            <person name="Gryganskyi A."/>
        </authorList>
    </citation>
    <scope>NUCLEOTIDE SEQUENCE [LARGE SCALE GENOMIC DNA]</scope>
    <source>
        <strain evidence="2 3">AG-B5</strain>
    </source>
</reference>
<evidence type="ECO:0000313" key="2">
    <source>
        <dbReference type="EMBL" id="KAK9760657.1"/>
    </source>
</evidence>
<dbReference type="Pfam" id="PF01019">
    <property type="entry name" value="G_glu_transpept"/>
    <property type="match status" value="1"/>
</dbReference>
<dbReference type="EMBL" id="JASJQH010001930">
    <property type="protein sequence ID" value="KAK9760657.1"/>
    <property type="molecule type" value="Genomic_DNA"/>
</dbReference>
<dbReference type="Proteomes" id="UP001479436">
    <property type="component" value="Unassembled WGS sequence"/>
</dbReference>
<keyword evidence="3" id="KW-1185">Reference proteome</keyword>
<proteinExistence type="predicted"/>
<sequence>MVSITKIAWLLLVSTSANTVNSAPINEGSSVGKVNLAVGKNGAVAADLQICSKAGVQILKSNGNAVDAAIATALCLGTVNSFLSGIGGGGFMTICSSNGTVDFINFRESAPAGASTEMFKNQPDASQVGGLAIGIPGEI</sequence>
<name>A0ABR2WGK2_9FUNG</name>
<feature type="signal peptide" evidence="1">
    <location>
        <begin position="1"/>
        <end position="22"/>
    </location>
</feature>
<gene>
    <name evidence="2" type="primary">GGT1</name>
    <name evidence="2" type="ORF">K7432_015107</name>
</gene>
<evidence type="ECO:0000256" key="1">
    <source>
        <dbReference type="SAM" id="SignalP"/>
    </source>
</evidence>
<accession>A0ABR2WGK2</accession>
<dbReference type="PANTHER" id="PTHR11686:SF9">
    <property type="entry name" value="RE13973P"/>
    <property type="match status" value="1"/>
</dbReference>
<dbReference type="InterPro" id="IPR029055">
    <property type="entry name" value="Ntn_hydrolases_N"/>
</dbReference>
<evidence type="ECO:0000313" key="3">
    <source>
        <dbReference type="Proteomes" id="UP001479436"/>
    </source>
</evidence>